<reference evidence="1 2" key="1">
    <citation type="submission" date="2017-11" db="EMBL/GenBank/DDBJ databases">
        <title>Genome sequencing of Prevotella intermedia KCOM 1949.</title>
        <authorList>
            <person name="Kook J.-K."/>
            <person name="Park S.-N."/>
            <person name="Lim Y.K."/>
        </authorList>
    </citation>
    <scope>NUCLEOTIDE SEQUENCE [LARGE SCALE GENOMIC DNA]</scope>
    <source>
        <strain evidence="1 2">KCOM 1949</strain>
    </source>
</reference>
<dbReference type="AlphaFoldDB" id="A0A2D3LIP0"/>
<name>A0A2D3LIP0_PREIN</name>
<evidence type="ECO:0000313" key="1">
    <source>
        <dbReference type="EMBL" id="ATV30413.1"/>
    </source>
</evidence>
<dbReference type="RefSeq" id="WP_100013742.1">
    <property type="nucleotide sequence ID" value="NZ_CP024727.1"/>
</dbReference>
<gene>
    <name evidence="1" type="ORF">CTM46_02420</name>
</gene>
<sequence>MEENETTWFNDKGNICLRWKGDNPKPVLWCLGISICVFLVTWILDHWIKGISSIILPCAFFLVILFFIWEYYYSKKNEALLLSLMNNKIDQQVMSYLKSQGNKCHELKRKLYIHSVGTYGKFDNLSVLVLLSNEDVLEYELICHPNYDDTYYELSSIPTLTQDENRIKDIHRLSLRRLLTKISLSDEGKLNLSLFLRLIISSFAVAIGACLIKFFGFQNCVFSFVIYICVLIGINFIVYKGRYKLMNRVVLFFNLPMVVVWTVLMLGQPVIVIIGAFFFITIFISGVIVLFIKLICLAFGFTLSYHTVLFLILSLFEIVCVYMPSITSWIIRNSPLRNWGNHKYESYQEDLAIYITRPKNLSFIFSLSYVIFLSLSTFWQLEYHTNIFAPSIENAVMKAFLVFLSFSVMSQKYKAMDISAKDLLHKIDGLAENNGNIIEKHGMDCSEKERREE</sequence>
<accession>A0A2D3LIP0</accession>
<evidence type="ECO:0000313" key="2">
    <source>
        <dbReference type="Proteomes" id="UP000230742"/>
    </source>
</evidence>
<dbReference type="EMBL" id="CP024727">
    <property type="protein sequence ID" value="ATV30413.1"/>
    <property type="molecule type" value="Genomic_DNA"/>
</dbReference>
<dbReference type="Proteomes" id="UP000230742">
    <property type="component" value="Chromosome 1"/>
</dbReference>
<protein>
    <submittedName>
        <fullName evidence="1">Uncharacterized protein</fullName>
    </submittedName>
</protein>
<proteinExistence type="predicted"/>
<organism evidence="1 2">
    <name type="scientific">Prevotella intermedia</name>
    <dbReference type="NCBI Taxonomy" id="28131"/>
    <lineage>
        <taxon>Bacteria</taxon>
        <taxon>Pseudomonadati</taxon>
        <taxon>Bacteroidota</taxon>
        <taxon>Bacteroidia</taxon>
        <taxon>Bacteroidales</taxon>
        <taxon>Prevotellaceae</taxon>
        <taxon>Prevotella</taxon>
    </lineage>
</organism>